<accession>A0A4R9IGH8</accession>
<dbReference type="OrthoDB" id="9939786at2"/>
<dbReference type="RefSeq" id="WP_135600210.1">
    <property type="nucleotide sequence ID" value="NZ_RQFK01000009.1"/>
</dbReference>
<keyword evidence="1" id="KW-1133">Transmembrane helix</keyword>
<name>A0A4R9IGH8_9LEPT</name>
<keyword evidence="3" id="KW-1185">Reference proteome</keyword>
<proteinExistence type="predicted"/>
<keyword evidence="1" id="KW-0812">Transmembrane</keyword>
<dbReference type="Gene3D" id="2.30.30.40">
    <property type="entry name" value="SH3 Domains"/>
    <property type="match status" value="1"/>
</dbReference>
<evidence type="ECO:0000313" key="2">
    <source>
        <dbReference type="EMBL" id="TGK87517.1"/>
    </source>
</evidence>
<dbReference type="AlphaFoldDB" id="A0A4R9IGH8"/>
<comment type="caution">
    <text evidence="2">The sequence shown here is derived from an EMBL/GenBank/DDBJ whole genome shotgun (WGS) entry which is preliminary data.</text>
</comment>
<feature type="transmembrane region" description="Helical" evidence="1">
    <location>
        <begin position="24"/>
        <end position="44"/>
    </location>
</feature>
<sequence>MKLQKKALTCDKLPPMIQNSRRNLLFLFLIPLMFIGICVNSHVIEHINAITTASSLRCREEPNTNSKIIQKFPFATLIRLELKSKIKELTKESWIKVQNQNCFVSVEHLIFDQTNKNDLIKLVPEEYKCAPTESIKELPYYLIGDLYIHLVHEPMGNEYSPSNLLIEIGYLHFDKAEISMSNKKTGIFNPIGEWKGESKKKNVFGLVESYENNLSYYKSKNSEYTKTEAFKRCKELENKPSSLNNLKNVPWETYYNPIKISLEDIQIEMDHYRNPKESDKIRYHEYLKTSK</sequence>
<dbReference type="Proteomes" id="UP000298009">
    <property type="component" value="Unassembled WGS sequence"/>
</dbReference>
<gene>
    <name evidence="2" type="ORF">EHQ24_03015</name>
</gene>
<evidence type="ECO:0000256" key="1">
    <source>
        <dbReference type="SAM" id="Phobius"/>
    </source>
</evidence>
<keyword evidence="1" id="KW-0472">Membrane</keyword>
<dbReference type="EMBL" id="RQFK01000009">
    <property type="protein sequence ID" value="TGK87517.1"/>
    <property type="molecule type" value="Genomic_DNA"/>
</dbReference>
<reference evidence="2" key="1">
    <citation type="journal article" date="2019" name="PLoS Negl. Trop. Dis.">
        <title>Revisiting the worldwide diversity of Leptospira species in the environment.</title>
        <authorList>
            <person name="Vincent A.T."/>
            <person name="Schiettekatte O."/>
            <person name="Bourhy P."/>
            <person name="Veyrier F.J."/>
            <person name="Picardeau M."/>
        </authorList>
    </citation>
    <scope>NUCLEOTIDE SEQUENCE [LARGE SCALE GENOMIC DNA]</scope>
    <source>
        <strain evidence="2">201800287</strain>
    </source>
</reference>
<organism evidence="2 3">
    <name type="scientific">Leptospira noumeaensis</name>
    <dbReference type="NCBI Taxonomy" id="2484964"/>
    <lineage>
        <taxon>Bacteria</taxon>
        <taxon>Pseudomonadati</taxon>
        <taxon>Spirochaetota</taxon>
        <taxon>Spirochaetia</taxon>
        <taxon>Leptospirales</taxon>
        <taxon>Leptospiraceae</taxon>
        <taxon>Leptospira</taxon>
    </lineage>
</organism>
<evidence type="ECO:0000313" key="3">
    <source>
        <dbReference type="Proteomes" id="UP000298009"/>
    </source>
</evidence>
<protein>
    <submittedName>
        <fullName evidence="2">SH3 domain-containing protein</fullName>
    </submittedName>
</protein>